<dbReference type="RefSeq" id="WP_163737034.1">
    <property type="nucleotide sequence ID" value="NZ_JAAGOA010000006.1"/>
</dbReference>
<sequence>MQIELVCLDMAGTTVRDDGAVLAAFDEALAAMGLEPDSSELAAARDYARRTMGQSKIEVFRAIAGGDERRAGAANKAFERAYVAGLDRVVAVPGAETAIARLRSAGVKTVFTTGFSPSTRDALIDALGWAGLCDLALSPDDAGRGRPFPDMLLSALIRLEIDDVRAIAAVGDTTSDLLAGTRAGASIVAGVLTGAHDADELGAAPHTHLVPSVADLPQVVGRSG</sequence>
<evidence type="ECO:0000313" key="1">
    <source>
        <dbReference type="EMBL" id="NEE00494.1"/>
    </source>
</evidence>
<dbReference type="SFLD" id="SFLDG01129">
    <property type="entry name" value="C1.5:_HAD__Beta-PGM__Phosphata"/>
    <property type="match status" value="1"/>
</dbReference>
<dbReference type="NCBIfam" id="TIGR03351">
    <property type="entry name" value="PhnX-like"/>
    <property type="match status" value="1"/>
</dbReference>
<accession>A0A6L9S760</accession>
<dbReference type="GO" id="GO:0008967">
    <property type="term" value="F:phosphoglycolate phosphatase activity"/>
    <property type="evidence" value="ECO:0007669"/>
    <property type="project" value="TreeGrafter"/>
</dbReference>
<dbReference type="GO" id="GO:0005829">
    <property type="term" value="C:cytosol"/>
    <property type="evidence" value="ECO:0007669"/>
    <property type="project" value="TreeGrafter"/>
</dbReference>
<dbReference type="Pfam" id="PF00702">
    <property type="entry name" value="Hydrolase"/>
    <property type="match status" value="1"/>
</dbReference>
<dbReference type="InterPro" id="IPR022468">
    <property type="entry name" value="PhnX-like"/>
</dbReference>
<dbReference type="GO" id="GO:0006281">
    <property type="term" value="P:DNA repair"/>
    <property type="evidence" value="ECO:0007669"/>
    <property type="project" value="TreeGrafter"/>
</dbReference>
<dbReference type="Proteomes" id="UP000475214">
    <property type="component" value="Unassembled WGS sequence"/>
</dbReference>
<dbReference type="InterPro" id="IPR023214">
    <property type="entry name" value="HAD_sf"/>
</dbReference>
<dbReference type="AlphaFoldDB" id="A0A6L9S760"/>
<dbReference type="SFLD" id="SFLDS00003">
    <property type="entry name" value="Haloacid_Dehalogenase"/>
    <property type="match status" value="1"/>
</dbReference>
<organism evidence="1 2">
    <name type="scientific">Phytoactinopolyspora halotolerans</name>
    <dbReference type="NCBI Taxonomy" id="1981512"/>
    <lineage>
        <taxon>Bacteria</taxon>
        <taxon>Bacillati</taxon>
        <taxon>Actinomycetota</taxon>
        <taxon>Actinomycetes</taxon>
        <taxon>Jiangellales</taxon>
        <taxon>Jiangellaceae</taxon>
        <taxon>Phytoactinopolyspora</taxon>
    </lineage>
</organism>
<dbReference type="EMBL" id="JAAGOA010000006">
    <property type="protein sequence ID" value="NEE00494.1"/>
    <property type="molecule type" value="Genomic_DNA"/>
</dbReference>
<protein>
    <submittedName>
        <fullName evidence="1">Phosphonatase-like hydrolase</fullName>
    </submittedName>
</protein>
<evidence type="ECO:0000313" key="2">
    <source>
        <dbReference type="Proteomes" id="UP000475214"/>
    </source>
</evidence>
<dbReference type="SUPFAM" id="SSF56784">
    <property type="entry name" value="HAD-like"/>
    <property type="match status" value="1"/>
</dbReference>
<dbReference type="Gene3D" id="3.40.50.1000">
    <property type="entry name" value="HAD superfamily/HAD-like"/>
    <property type="match status" value="1"/>
</dbReference>
<dbReference type="InterPro" id="IPR050155">
    <property type="entry name" value="HAD-like_hydrolase_sf"/>
</dbReference>
<gene>
    <name evidence="1" type="ORF">G1H10_09970</name>
</gene>
<reference evidence="1 2" key="1">
    <citation type="submission" date="2020-02" db="EMBL/GenBank/DDBJ databases">
        <authorList>
            <person name="Li X.-J."/>
            <person name="Han X.-M."/>
        </authorList>
    </citation>
    <scope>NUCLEOTIDE SEQUENCE [LARGE SCALE GENOMIC DNA]</scope>
    <source>
        <strain evidence="1 2">CCTCC AB 2017055</strain>
    </source>
</reference>
<dbReference type="PANTHER" id="PTHR43434">
    <property type="entry name" value="PHOSPHOGLYCOLATE PHOSPHATASE"/>
    <property type="match status" value="1"/>
</dbReference>
<keyword evidence="1" id="KW-0378">Hydrolase</keyword>
<comment type="caution">
    <text evidence="1">The sequence shown here is derived from an EMBL/GenBank/DDBJ whole genome shotgun (WGS) entry which is preliminary data.</text>
</comment>
<proteinExistence type="predicted"/>
<dbReference type="PANTHER" id="PTHR43434:SF19">
    <property type="entry name" value="PHOSPHONOACETALDEHYDE HYDROLASE"/>
    <property type="match status" value="1"/>
</dbReference>
<keyword evidence="2" id="KW-1185">Reference proteome</keyword>
<dbReference type="InterPro" id="IPR036412">
    <property type="entry name" value="HAD-like_sf"/>
</dbReference>
<name>A0A6L9S760_9ACTN</name>